<keyword evidence="1" id="KW-0812">Transmembrane</keyword>
<gene>
    <name evidence="2" type="ORF">SAMN06269250_2796</name>
</gene>
<dbReference type="EMBL" id="OCNH01000002">
    <property type="protein sequence ID" value="SOD88695.1"/>
    <property type="molecule type" value="Genomic_DNA"/>
</dbReference>
<feature type="transmembrane region" description="Helical" evidence="1">
    <location>
        <begin position="171"/>
        <end position="193"/>
    </location>
</feature>
<feature type="transmembrane region" description="Helical" evidence="1">
    <location>
        <begin position="73"/>
        <end position="94"/>
    </location>
</feature>
<accession>A0A286FZL2</accession>
<dbReference type="Proteomes" id="UP000219452">
    <property type="component" value="Unassembled WGS sequence"/>
</dbReference>
<evidence type="ECO:0000313" key="3">
    <source>
        <dbReference type="Proteomes" id="UP000219452"/>
    </source>
</evidence>
<keyword evidence="3" id="KW-1185">Reference proteome</keyword>
<reference evidence="3" key="1">
    <citation type="submission" date="2017-09" db="EMBL/GenBank/DDBJ databases">
        <authorList>
            <person name="Varghese N."/>
            <person name="Submissions S."/>
        </authorList>
    </citation>
    <scope>NUCLEOTIDE SEQUENCE [LARGE SCALE GENOMIC DNA]</scope>
    <source>
        <strain evidence="3">DSM 29961</strain>
    </source>
</reference>
<keyword evidence="1" id="KW-0472">Membrane</keyword>
<feature type="transmembrane region" description="Helical" evidence="1">
    <location>
        <begin position="47"/>
        <end position="67"/>
    </location>
</feature>
<dbReference type="AlphaFoldDB" id="A0A286FZL2"/>
<evidence type="ECO:0000256" key="1">
    <source>
        <dbReference type="SAM" id="Phobius"/>
    </source>
</evidence>
<dbReference type="RefSeq" id="WP_097126413.1">
    <property type="nucleotide sequence ID" value="NZ_OCNH01000002.1"/>
</dbReference>
<dbReference type="OrthoDB" id="675847at2"/>
<organism evidence="2 3">
    <name type="scientific">Spirosoma fluviale</name>
    <dbReference type="NCBI Taxonomy" id="1597977"/>
    <lineage>
        <taxon>Bacteria</taxon>
        <taxon>Pseudomonadati</taxon>
        <taxon>Bacteroidota</taxon>
        <taxon>Cytophagia</taxon>
        <taxon>Cytophagales</taxon>
        <taxon>Cytophagaceae</taxon>
        <taxon>Spirosoma</taxon>
    </lineage>
</organism>
<protein>
    <submittedName>
        <fullName evidence="2">Uncharacterized protein</fullName>
    </submittedName>
</protein>
<proteinExistence type="predicted"/>
<evidence type="ECO:0000313" key="2">
    <source>
        <dbReference type="EMBL" id="SOD88695.1"/>
    </source>
</evidence>
<name>A0A286FZL2_9BACT</name>
<feature type="transmembrane region" description="Helical" evidence="1">
    <location>
        <begin position="213"/>
        <end position="237"/>
    </location>
</feature>
<sequence length="253" mass="28428">MQYDLRYLYTPTPVWLDLFFAATTLATFVMLILAVRRTLPTQAVSSLVGLISVWLAGLGLLAFTNFFQRLDTTPPHFIVAIGPPLLVIIGLFSTAKSRSWLSRLPLSNLTYLHIVRIPVELTLYGLYLYHQVPQLMTFEGGNYDILSGLTAPIVAYYTFRKRQIAPRWLLVWNVVALGLVLNIVILAVLSAPLPFQQLAFEQPNVGVLKLPYIWLPGFIVPSVLFSHGVAIFQLLSVNQPTHNSYKSDKTRAE</sequence>
<feature type="transmembrane region" description="Helical" evidence="1">
    <location>
        <begin position="14"/>
        <end position="35"/>
    </location>
</feature>
<keyword evidence="1" id="KW-1133">Transmembrane helix</keyword>